<proteinExistence type="predicted"/>
<protein>
    <submittedName>
        <fullName evidence="2">Uncharacterized protein</fullName>
    </submittedName>
</protein>
<evidence type="ECO:0000313" key="3">
    <source>
        <dbReference type="Proteomes" id="UP000011713"/>
    </source>
</evidence>
<dbReference type="AlphaFoldDB" id="M4BM82"/>
<name>M4BM82_HYAAE</name>
<reference evidence="3" key="1">
    <citation type="journal article" date="2010" name="Science">
        <title>Signatures of adaptation to obligate biotrophy in the Hyaloperonospora arabidopsidis genome.</title>
        <authorList>
            <person name="Baxter L."/>
            <person name="Tripathy S."/>
            <person name="Ishaque N."/>
            <person name="Boot N."/>
            <person name="Cabral A."/>
            <person name="Kemen E."/>
            <person name="Thines M."/>
            <person name="Ah-Fong A."/>
            <person name="Anderson R."/>
            <person name="Badejoko W."/>
            <person name="Bittner-Eddy P."/>
            <person name="Boore J.L."/>
            <person name="Chibucos M.C."/>
            <person name="Coates M."/>
            <person name="Dehal P."/>
            <person name="Delehaunty K."/>
            <person name="Dong S."/>
            <person name="Downton P."/>
            <person name="Dumas B."/>
            <person name="Fabro G."/>
            <person name="Fronick C."/>
            <person name="Fuerstenberg S.I."/>
            <person name="Fulton L."/>
            <person name="Gaulin E."/>
            <person name="Govers F."/>
            <person name="Hughes L."/>
            <person name="Humphray S."/>
            <person name="Jiang R.H."/>
            <person name="Judelson H."/>
            <person name="Kamoun S."/>
            <person name="Kyung K."/>
            <person name="Meijer H."/>
            <person name="Minx P."/>
            <person name="Morris P."/>
            <person name="Nelson J."/>
            <person name="Phuntumart V."/>
            <person name="Qutob D."/>
            <person name="Rehmany A."/>
            <person name="Rougon-Cardoso A."/>
            <person name="Ryden P."/>
            <person name="Torto-Alalibo T."/>
            <person name="Studholme D."/>
            <person name="Wang Y."/>
            <person name="Win J."/>
            <person name="Wood J."/>
            <person name="Clifton S.W."/>
            <person name="Rogers J."/>
            <person name="Van den Ackerveken G."/>
            <person name="Jones J.D."/>
            <person name="McDowell J.M."/>
            <person name="Beynon J."/>
            <person name="Tyler B.M."/>
        </authorList>
    </citation>
    <scope>NUCLEOTIDE SEQUENCE [LARGE SCALE GENOMIC DNA]</scope>
    <source>
        <strain evidence="3">Emoy2</strain>
    </source>
</reference>
<evidence type="ECO:0000313" key="2">
    <source>
        <dbReference type="EnsemblProtists" id="HpaP807518"/>
    </source>
</evidence>
<dbReference type="EnsemblProtists" id="HpaT807518">
    <property type="protein sequence ID" value="HpaP807518"/>
    <property type="gene ID" value="HpaG807518"/>
</dbReference>
<dbReference type="InParanoid" id="M4BM82"/>
<dbReference type="Proteomes" id="UP000011713">
    <property type="component" value="Unassembled WGS sequence"/>
</dbReference>
<feature type="compositionally biased region" description="Basic and acidic residues" evidence="1">
    <location>
        <begin position="129"/>
        <end position="143"/>
    </location>
</feature>
<dbReference type="VEuPathDB" id="FungiDB:HpaG807518"/>
<sequence length="164" mass="18380">MTTTRHISAIETLGAAENEQISQALEKENNADVIPNENSHDPAFTYYSLTLESGEISKENSSRSRSARIAIFEEYGYRDIYAEQEEVASQLGEDEDQGNLVPPESEPHLMALLIMEVSKNTPIASSVDYRPEPKFNREARRSSQSDLWAQAAVEELRSLEENGT</sequence>
<organism evidence="2 3">
    <name type="scientific">Hyaloperonospora arabidopsidis (strain Emoy2)</name>
    <name type="common">Downy mildew agent</name>
    <name type="synonym">Peronospora arabidopsidis</name>
    <dbReference type="NCBI Taxonomy" id="559515"/>
    <lineage>
        <taxon>Eukaryota</taxon>
        <taxon>Sar</taxon>
        <taxon>Stramenopiles</taxon>
        <taxon>Oomycota</taxon>
        <taxon>Peronosporomycetes</taxon>
        <taxon>Peronosporales</taxon>
        <taxon>Peronosporaceae</taxon>
        <taxon>Hyaloperonospora</taxon>
    </lineage>
</organism>
<reference evidence="2" key="2">
    <citation type="submission" date="2015-06" db="UniProtKB">
        <authorList>
            <consortium name="EnsemblProtists"/>
        </authorList>
    </citation>
    <scope>IDENTIFICATION</scope>
    <source>
        <strain evidence="2">Emoy2</strain>
    </source>
</reference>
<feature type="region of interest" description="Disordered" evidence="1">
    <location>
        <begin position="123"/>
        <end position="146"/>
    </location>
</feature>
<keyword evidence="3" id="KW-1185">Reference proteome</keyword>
<dbReference type="HOGENOM" id="CLU_1622166_0_0_1"/>
<dbReference type="EMBL" id="JH598412">
    <property type="status" value="NOT_ANNOTATED_CDS"/>
    <property type="molecule type" value="Genomic_DNA"/>
</dbReference>
<evidence type="ECO:0000256" key="1">
    <source>
        <dbReference type="SAM" id="MobiDB-lite"/>
    </source>
</evidence>
<accession>M4BM82</accession>